<evidence type="ECO:0000256" key="3">
    <source>
        <dbReference type="SAM" id="MobiDB-lite"/>
    </source>
</evidence>
<evidence type="ECO:0000259" key="4">
    <source>
        <dbReference type="PROSITE" id="PS50801"/>
    </source>
</evidence>
<feature type="region of interest" description="Disordered" evidence="3">
    <location>
        <begin position="1"/>
        <end position="20"/>
    </location>
</feature>
<dbReference type="RefSeq" id="WP_344724896.1">
    <property type="nucleotide sequence ID" value="NZ_BAAAUS010000027.1"/>
</dbReference>
<dbReference type="Gene3D" id="3.30.750.24">
    <property type="entry name" value="STAS domain"/>
    <property type="match status" value="1"/>
</dbReference>
<proteinExistence type="inferred from homology"/>
<dbReference type="InterPro" id="IPR036513">
    <property type="entry name" value="STAS_dom_sf"/>
</dbReference>
<protein>
    <recommendedName>
        <fullName evidence="2">Anti-sigma factor antagonist</fullName>
    </recommendedName>
</protein>
<dbReference type="SUPFAM" id="SSF52091">
    <property type="entry name" value="SpoIIaa-like"/>
    <property type="match status" value="1"/>
</dbReference>
<accession>A0ABW4F7B8</accession>
<dbReference type="NCBIfam" id="TIGR00377">
    <property type="entry name" value="ant_ant_sig"/>
    <property type="match status" value="1"/>
</dbReference>
<dbReference type="CDD" id="cd07043">
    <property type="entry name" value="STAS_anti-anti-sigma_factors"/>
    <property type="match status" value="1"/>
</dbReference>
<gene>
    <name evidence="5" type="ORF">ACFSJD_38785</name>
</gene>
<dbReference type="EMBL" id="JBHUCO010000065">
    <property type="protein sequence ID" value="MFD1523483.1"/>
    <property type="molecule type" value="Genomic_DNA"/>
</dbReference>
<evidence type="ECO:0000313" key="5">
    <source>
        <dbReference type="EMBL" id="MFD1523483.1"/>
    </source>
</evidence>
<dbReference type="Proteomes" id="UP001597114">
    <property type="component" value="Unassembled WGS sequence"/>
</dbReference>
<keyword evidence="6" id="KW-1185">Reference proteome</keyword>
<evidence type="ECO:0000256" key="1">
    <source>
        <dbReference type="ARBA" id="ARBA00009013"/>
    </source>
</evidence>
<feature type="domain" description="STAS" evidence="4">
    <location>
        <begin position="29"/>
        <end position="138"/>
    </location>
</feature>
<comment type="caution">
    <text evidence="5">The sequence shown here is derived from an EMBL/GenBank/DDBJ whole genome shotgun (WGS) entry which is preliminary data.</text>
</comment>
<dbReference type="PANTHER" id="PTHR33495:SF2">
    <property type="entry name" value="ANTI-SIGMA FACTOR ANTAGONIST TM_1081-RELATED"/>
    <property type="match status" value="1"/>
</dbReference>
<reference evidence="6" key="1">
    <citation type="journal article" date="2019" name="Int. J. Syst. Evol. Microbiol.">
        <title>The Global Catalogue of Microorganisms (GCM) 10K type strain sequencing project: providing services to taxonomists for standard genome sequencing and annotation.</title>
        <authorList>
            <consortium name="The Broad Institute Genomics Platform"/>
            <consortium name="The Broad Institute Genome Sequencing Center for Infectious Disease"/>
            <person name="Wu L."/>
            <person name="Ma J."/>
        </authorList>
    </citation>
    <scope>NUCLEOTIDE SEQUENCE [LARGE SCALE GENOMIC DNA]</scope>
    <source>
        <strain evidence="6">CCM 7043</strain>
    </source>
</reference>
<name>A0ABW4F7B8_9PSEU</name>
<evidence type="ECO:0000313" key="6">
    <source>
        <dbReference type="Proteomes" id="UP001597114"/>
    </source>
</evidence>
<dbReference type="InterPro" id="IPR003658">
    <property type="entry name" value="Anti-sigma_ant"/>
</dbReference>
<comment type="similarity">
    <text evidence="1 2">Belongs to the anti-sigma-factor antagonist family.</text>
</comment>
<dbReference type="Pfam" id="PF01740">
    <property type="entry name" value="STAS"/>
    <property type="match status" value="1"/>
</dbReference>
<dbReference type="PANTHER" id="PTHR33495">
    <property type="entry name" value="ANTI-SIGMA FACTOR ANTAGONIST TM_1081-RELATED-RELATED"/>
    <property type="match status" value="1"/>
</dbReference>
<sequence length="139" mass="14698">MTRRFELASAGSEVPRPRTPVTLRPDLLTVPVSEPRSGVLVVAPAGEVDLSTAGLLREVAFRAVDAEPKGLVVDMSGLLFCGSTGLVVLMDARSRADAGGVSFRTAAAGRAVRRVLQITNLLEVFRHCDSLDEAIAEIA</sequence>
<evidence type="ECO:0000256" key="2">
    <source>
        <dbReference type="RuleBase" id="RU003749"/>
    </source>
</evidence>
<organism evidence="5 6">
    <name type="scientific">Pseudonocardia yunnanensis</name>
    <dbReference type="NCBI Taxonomy" id="58107"/>
    <lineage>
        <taxon>Bacteria</taxon>
        <taxon>Bacillati</taxon>
        <taxon>Actinomycetota</taxon>
        <taxon>Actinomycetes</taxon>
        <taxon>Pseudonocardiales</taxon>
        <taxon>Pseudonocardiaceae</taxon>
        <taxon>Pseudonocardia</taxon>
    </lineage>
</organism>
<dbReference type="PROSITE" id="PS50801">
    <property type="entry name" value="STAS"/>
    <property type="match status" value="1"/>
</dbReference>
<dbReference type="InterPro" id="IPR002645">
    <property type="entry name" value="STAS_dom"/>
</dbReference>